<evidence type="ECO:0000256" key="1">
    <source>
        <dbReference type="SAM" id="Phobius"/>
    </source>
</evidence>
<evidence type="ECO:0000313" key="2">
    <source>
        <dbReference type="EMBL" id="OGG00515.1"/>
    </source>
</evidence>
<feature type="transmembrane region" description="Helical" evidence="1">
    <location>
        <begin position="62"/>
        <end position="83"/>
    </location>
</feature>
<organism evidence="2 3">
    <name type="scientific">Candidatus Gottesmanbacteria bacterium RBG_13_37_7</name>
    <dbReference type="NCBI Taxonomy" id="1798369"/>
    <lineage>
        <taxon>Bacteria</taxon>
        <taxon>Candidatus Gottesmaniibacteriota</taxon>
    </lineage>
</organism>
<keyword evidence="1" id="KW-1133">Transmembrane helix</keyword>
<accession>A0A1F5YK55</accession>
<proteinExistence type="predicted"/>
<dbReference type="AlphaFoldDB" id="A0A1F5YK55"/>
<name>A0A1F5YK55_9BACT</name>
<protein>
    <submittedName>
        <fullName evidence="2">Uncharacterized protein</fullName>
    </submittedName>
</protein>
<feature type="transmembrane region" description="Helical" evidence="1">
    <location>
        <begin position="6"/>
        <end position="26"/>
    </location>
</feature>
<dbReference type="EMBL" id="MFIY01000005">
    <property type="protein sequence ID" value="OGG00515.1"/>
    <property type="molecule type" value="Genomic_DNA"/>
</dbReference>
<sequence length="85" mass="9826">MKAHQLTTIFIVILILILGIGIYLFYQYQGNADKQYTIALLLAMEYLVWGVVFHSIKGDFHLKIMVEYLVISLLAIIILRGLIYH</sequence>
<gene>
    <name evidence="2" type="ORF">A2Y99_03695</name>
</gene>
<keyword evidence="1" id="KW-0812">Transmembrane</keyword>
<evidence type="ECO:0000313" key="3">
    <source>
        <dbReference type="Proteomes" id="UP000178230"/>
    </source>
</evidence>
<keyword evidence="1" id="KW-0472">Membrane</keyword>
<comment type="caution">
    <text evidence="2">The sequence shown here is derived from an EMBL/GenBank/DDBJ whole genome shotgun (WGS) entry which is preliminary data.</text>
</comment>
<reference evidence="2 3" key="1">
    <citation type="journal article" date="2016" name="Nat. Commun.">
        <title>Thousands of microbial genomes shed light on interconnected biogeochemical processes in an aquifer system.</title>
        <authorList>
            <person name="Anantharaman K."/>
            <person name="Brown C.T."/>
            <person name="Hug L.A."/>
            <person name="Sharon I."/>
            <person name="Castelle C.J."/>
            <person name="Probst A.J."/>
            <person name="Thomas B.C."/>
            <person name="Singh A."/>
            <person name="Wilkins M.J."/>
            <person name="Karaoz U."/>
            <person name="Brodie E.L."/>
            <person name="Williams K.H."/>
            <person name="Hubbard S.S."/>
            <person name="Banfield J.F."/>
        </authorList>
    </citation>
    <scope>NUCLEOTIDE SEQUENCE [LARGE SCALE GENOMIC DNA]</scope>
</reference>
<dbReference type="Proteomes" id="UP000178230">
    <property type="component" value="Unassembled WGS sequence"/>
</dbReference>
<feature type="transmembrane region" description="Helical" evidence="1">
    <location>
        <begin position="38"/>
        <end position="56"/>
    </location>
</feature>